<protein>
    <recommendedName>
        <fullName evidence="4">Subtilisin</fullName>
    </recommendedName>
</protein>
<keyword evidence="3" id="KW-1185">Reference proteome</keyword>
<accession>A0ABN9YBK6</accession>
<feature type="region of interest" description="Disordered" evidence="1">
    <location>
        <begin position="460"/>
        <end position="518"/>
    </location>
</feature>
<proteinExistence type="predicted"/>
<feature type="region of interest" description="Disordered" evidence="1">
    <location>
        <begin position="815"/>
        <end position="835"/>
    </location>
</feature>
<feature type="compositionally biased region" description="Polar residues" evidence="1">
    <location>
        <begin position="826"/>
        <end position="835"/>
    </location>
</feature>
<evidence type="ECO:0000256" key="1">
    <source>
        <dbReference type="SAM" id="MobiDB-lite"/>
    </source>
</evidence>
<evidence type="ECO:0000313" key="2">
    <source>
        <dbReference type="EMBL" id="CAK0908572.1"/>
    </source>
</evidence>
<dbReference type="Proteomes" id="UP001189429">
    <property type="component" value="Unassembled WGS sequence"/>
</dbReference>
<evidence type="ECO:0000313" key="3">
    <source>
        <dbReference type="Proteomes" id="UP001189429"/>
    </source>
</evidence>
<feature type="region of interest" description="Disordered" evidence="1">
    <location>
        <begin position="755"/>
        <end position="802"/>
    </location>
</feature>
<comment type="caution">
    <text evidence="2">The sequence shown here is derived from an EMBL/GenBank/DDBJ whole genome shotgun (WGS) entry which is preliminary data.</text>
</comment>
<sequence length="835" mass="89019">MRLSETYSCAAPCRAMRILMAIVASILPGTPFATGVFGSNRPLEFLACDVFMLQASVDLPPEVHNRTKRPKLWARSRSPPRHHRTPFSALSTWKQVSAQKHAVATPSPTSCVDSAMGATNRFGKGCEVYSHDYENPFSGICFDPYYDDSDFTSASMCCVCPEECPDLPRIRLQDNCEDWISFSDLNSDGETPGRSHHSNLGGMGPQFQMPNELRYYGVGQTADGSPLDITFINTTEYVPRNTNWNNILGATATVNLLVGQSVTLKGEFVRNHTFCSESPVRPKITFCDVDHFKDGENEIVLLDGISAVYTVDGDIDFDMQLYEYDTITSNSPAPLAYTTTSVQTPIPGRSSRKYVANAGGKFGIKVTSEMFGHGCDNPADPNSLSNVTCPDASAATVDQAKRCFMVEFANTTEFIVGFKILTDMPPQYVQMWGRNFAMSGTSNYFVDEDSVACFTTFAPTSSPTSSPTLLPTASPTASPTVAPTGSPTAAPTAAPTGAPTSAPTATPTASPTASPTAAPTAAPTSCAHSFTDSGTDSVTDSVTDCCPDGCTNKCAHARTDSGTDSFTDRVTDCCPDGCADRVTDCCPDGCTDKCAHSFTDSGTDSFTDSVTDCCPDGCTNSSANSFTDRVTDCCPDGCTNKCTDCCTDCGTNQRAHSCTDCGTDSFSDSVTDCCPDGCANNGTDSFTDRVTDCCPDGCANKCAHSCTDSGTNSRAHSCTDSGTDSVTDRVTDSVTVCSPDGCPNFRTDRTAGERVWRPTPGQRAGAALRRAESRRPRPAQRAHAGEPVAGAGARGGRRPAGGWRLRGDVLHENQHYGQVGRGQGPQARTWQRTYV</sequence>
<gene>
    <name evidence="2" type="ORF">PCOR1329_LOCUS83209</name>
</gene>
<evidence type="ECO:0008006" key="4">
    <source>
        <dbReference type="Google" id="ProtNLM"/>
    </source>
</evidence>
<reference evidence="2" key="1">
    <citation type="submission" date="2023-10" db="EMBL/GenBank/DDBJ databases">
        <authorList>
            <person name="Chen Y."/>
            <person name="Shah S."/>
            <person name="Dougan E. K."/>
            <person name="Thang M."/>
            <person name="Chan C."/>
        </authorList>
    </citation>
    <scope>NUCLEOTIDE SEQUENCE [LARGE SCALE GENOMIC DNA]</scope>
</reference>
<dbReference type="EMBL" id="CAUYUJ010022038">
    <property type="protein sequence ID" value="CAK0908572.1"/>
    <property type="molecule type" value="Genomic_DNA"/>
</dbReference>
<name>A0ABN9YBK6_9DINO</name>
<organism evidence="2 3">
    <name type="scientific">Prorocentrum cordatum</name>
    <dbReference type="NCBI Taxonomy" id="2364126"/>
    <lineage>
        <taxon>Eukaryota</taxon>
        <taxon>Sar</taxon>
        <taxon>Alveolata</taxon>
        <taxon>Dinophyceae</taxon>
        <taxon>Prorocentrales</taxon>
        <taxon>Prorocentraceae</taxon>
        <taxon>Prorocentrum</taxon>
    </lineage>
</organism>